<dbReference type="Proteomes" id="UP000197019">
    <property type="component" value="Chromosome"/>
</dbReference>
<dbReference type="PROSITE" id="PS50104">
    <property type="entry name" value="TIR"/>
    <property type="match status" value="1"/>
</dbReference>
<dbReference type="OrthoDB" id="1426235at2"/>
<dbReference type="AlphaFoldDB" id="A0A1Z4BTW4"/>
<protein>
    <recommendedName>
        <fullName evidence="1">TIR domain-containing protein</fullName>
    </recommendedName>
</protein>
<accession>A0A1Z4BTW4</accession>
<dbReference type="InterPro" id="IPR000157">
    <property type="entry name" value="TIR_dom"/>
</dbReference>
<evidence type="ECO:0000313" key="2">
    <source>
        <dbReference type="EMBL" id="ASF44745.1"/>
    </source>
</evidence>
<feature type="domain" description="TIR" evidence="1">
    <location>
        <begin position="5"/>
        <end position="146"/>
    </location>
</feature>
<name>A0A1Z4BTW4_9GAMM</name>
<evidence type="ECO:0000259" key="1">
    <source>
        <dbReference type="PROSITE" id="PS50104"/>
    </source>
</evidence>
<evidence type="ECO:0000313" key="3">
    <source>
        <dbReference type="Proteomes" id="UP000197019"/>
    </source>
</evidence>
<sequence>MSDQFTVKLFFSYSHKDECFRNKLAEHLSKLKRDKVIDAWHDRKIPAGEEWEKAIDDNLEAAHIILLLISSDFLNSDYCDYEVKRAMQRHEEKSATVVPVLLRPCDTEGCDFMKLQGLPKDLMPVSKWGDQDDAFTDIAQEIRSIAEKIRKENTDCKQSADGMSGQIGNSFQYGTANKDNVILPYYDELVVIRRALANFFEILGEENSLPKDLDYRLRQIADNYKRLKNDSEK</sequence>
<keyword evidence="3" id="KW-1185">Reference proteome</keyword>
<dbReference type="SMART" id="SM00255">
    <property type="entry name" value="TIR"/>
    <property type="match status" value="1"/>
</dbReference>
<dbReference type="Gene3D" id="3.40.50.10140">
    <property type="entry name" value="Toll/interleukin-1 receptor homology (TIR) domain"/>
    <property type="match status" value="1"/>
</dbReference>
<dbReference type="Pfam" id="PF13676">
    <property type="entry name" value="TIR_2"/>
    <property type="match status" value="1"/>
</dbReference>
<dbReference type="InterPro" id="IPR035897">
    <property type="entry name" value="Toll_tir_struct_dom_sf"/>
</dbReference>
<reference evidence="2 3" key="1">
    <citation type="submission" date="2017-06" db="EMBL/GenBank/DDBJ databases">
        <title>Genome Sequencing of the methanotroph Methylovulum psychrotolerants str. HV10-M2 isolated from a high-altitude environment.</title>
        <authorList>
            <person name="Mateos-Rivera A."/>
        </authorList>
    </citation>
    <scope>NUCLEOTIDE SEQUENCE [LARGE SCALE GENOMIC DNA]</scope>
    <source>
        <strain evidence="2 3">HV10_M2</strain>
    </source>
</reference>
<gene>
    <name evidence="2" type="ORF">CEK71_00950</name>
</gene>
<dbReference type="EMBL" id="CP022129">
    <property type="protein sequence ID" value="ASF44745.1"/>
    <property type="molecule type" value="Genomic_DNA"/>
</dbReference>
<dbReference type="SUPFAM" id="SSF52200">
    <property type="entry name" value="Toll/Interleukin receptor TIR domain"/>
    <property type="match status" value="1"/>
</dbReference>
<organism evidence="2 3">
    <name type="scientific">Methylovulum psychrotolerans</name>
    <dbReference type="NCBI Taxonomy" id="1704499"/>
    <lineage>
        <taxon>Bacteria</taxon>
        <taxon>Pseudomonadati</taxon>
        <taxon>Pseudomonadota</taxon>
        <taxon>Gammaproteobacteria</taxon>
        <taxon>Methylococcales</taxon>
        <taxon>Methylococcaceae</taxon>
        <taxon>Methylovulum</taxon>
    </lineage>
</organism>
<proteinExistence type="predicted"/>
<dbReference type="GO" id="GO:0007165">
    <property type="term" value="P:signal transduction"/>
    <property type="evidence" value="ECO:0007669"/>
    <property type="project" value="InterPro"/>
</dbReference>
<dbReference type="KEGG" id="mpsy:CEK71_00950"/>
<dbReference type="RefSeq" id="WP_088617628.1">
    <property type="nucleotide sequence ID" value="NZ_CP022129.1"/>
</dbReference>